<dbReference type="OrthoDB" id="4548523at2"/>
<evidence type="ECO:0000313" key="1">
    <source>
        <dbReference type="EMBL" id="REE99135.1"/>
    </source>
</evidence>
<dbReference type="RefSeq" id="WP_116024488.1">
    <property type="nucleotide sequence ID" value="NZ_QTTT01000001.1"/>
</dbReference>
<name>A0A3D9T1L9_9ACTN</name>
<dbReference type="SUPFAM" id="SSF109854">
    <property type="entry name" value="DinB/YfiT-like putative metalloenzymes"/>
    <property type="match status" value="1"/>
</dbReference>
<keyword evidence="2" id="KW-1185">Reference proteome</keyword>
<sequence length="166" mass="18348">MDIVVPPPAADEQTVLVGFLNVQRAVVVTKCGGLDEALAHRAVLPTSPLMTVAGVLGHLRWVEHSWFEHVMLGEADRGPWTDDDRDRDFKVAGTPLAVLLDDYRHQCTRSDEIVASLGMDAASVNEKRGDHPTTRWVVAHMIEETARHAGHLDILREILDGRTGYP</sequence>
<organism evidence="1 2">
    <name type="scientific">Thermomonospora umbrina</name>
    <dbReference type="NCBI Taxonomy" id="111806"/>
    <lineage>
        <taxon>Bacteria</taxon>
        <taxon>Bacillati</taxon>
        <taxon>Actinomycetota</taxon>
        <taxon>Actinomycetes</taxon>
        <taxon>Streptosporangiales</taxon>
        <taxon>Thermomonosporaceae</taxon>
        <taxon>Thermomonospora</taxon>
    </lineage>
</organism>
<dbReference type="Proteomes" id="UP000256661">
    <property type="component" value="Unassembled WGS sequence"/>
</dbReference>
<dbReference type="InterPro" id="IPR007061">
    <property type="entry name" value="MST-like"/>
</dbReference>
<dbReference type="Gene3D" id="1.20.120.450">
    <property type="entry name" value="dinb family like domain"/>
    <property type="match status" value="1"/>
</dbReference>
<reference evidence="1 2" key="1">
    <citation type="submission" date="2018-08" db="EMBL/GenBank/DDBJ databases">
        <title>Sequencing the genomes of 1000 actinobacteria strains.</title>
        <authorList>
            <person name="Klenk H.-P."/>
        </authorList>
    </citation>
    <scope>NUCLEOTIDE SEQUENCE [LARGE SCALE GENOMIC DNA]</scope>
    <source>
        <strain evidence="1 2">DSM 43927</strain>
    </source>
</reference>
<dbReference type="AlphaFoldDB" id="A0A3D9T1L9"/>
<accession>A0A3D9T1L9</accession>
<dbReference type="InterPro" id="IPR034660">
    <property type="entry name" value="DinB/YfiT-like"/>
</dbReference>
<protein>
    <submittedName>
        <fullName evidence="1">Uncharacterized protein DUF664</fullName>
    </submittedName>
</protein>
<dbReference type="EMBL" id="QTTT01000001">
    <property type="protein sequence ID" value="REE99135.1"/>
    <property type="molecule type" value="Genomic_DNA"/>
</dbReference>
<gene>
    <name evidence="1" type="ORF">DFJ69_4642</name>
</gene>
<evidence type="ECO:0000313" key="2">
    <source>
        <dbReference type="Proteomes" id="UP000256661"/>
    </source>
</evidence>
<comment type="caution">
    <text evidence="1">The sequence shown here is derived from an EMBL/GenBank/DDBJ whole genome shotgun (WGS) entry which is preliminary data.</text>
</comment>
<proteinExistence type="predicted"/>
<dbReference type="Pfam" id="PF04978">
    <property type="entry name" value="MST"/>
    <property type="match status" value="1"/>
</dbReference>